<protein>
    <submittedName>
        <fullName evidence="1">MBL fold metallo-hydrolase</fullName>
    </submittedName>
</protein>
<evidence type="ECO:0000313" key="2">
    <source>
        <dbReference type="Proteomes" id="UP000727857"/>
    </source>
</evidence>
<comment type="caution">
    <text evidence="1">The sequence shown here is derived from an EMBL/GenBank/DDBJ whole genome shotgun (WGS) entry which is preliminary data.</text>
</comment>
<proteinExistence type="predicted"/>
<reference evidence="1" key="2">
    <citation type="journal article" date="2021" name="PeerJ">
        <title>Extensive microbial diversity within the chicken gut microbiome revealed by metagenomics and culture.</title>
        <authorList>
            <person name="Gilroy R."/>
            <person name="Ravi A."/>
            <person name="Getino M."/>
            <person name="Pursley I."/>
            <person name="Horton D.L."/>
            <person name="Alikhan N.F."/>
            <person name="Baker D."/>
            <person name="Gharbi K."/>
            <person name="Hall N."/>
            <person name="Watson M."/>
            <person name="Adriaenssens E.M."/>
            <person name="Foster-Nyarko E."/>
            <person name="Jarju S."/>
            <person name="Secka A."/>
            <person name="Antonio M."/>
            <person name="Oren A."/>
            <person name="Chaudhuri R.R."/>
            <person name="La Ragione R."/>
            <person name="Hildebrand F."/>
            <person name="Pallen M.J."/>
        </authorList>
    </citation>
    <scope>NUCLEOTIDE SEQUENCE</scope>
    <source>
        <strain evidence="1">517</strain>
    </source>
</reference>
<dbReference type="Gene3D" id="3.60.15.10">
    <property type="entry name" value="Ribonuclease Z/Hydroxyacylglutathione hydrolase-like"/>
    <property type="match status" value="1"/>
</dbReference>
<dbReference type="AlphaFoldDB" id="A0A940IBZ5"/>
<accession>A0A940IBZ5</accession>
<evidence type="ECO:0000313" key="1">
    <source>
        <dbReference type="EMBL" id="MBO8423489.1"/>
    </source>
</evidence>
<dbReference type="PANTHER" id="PTHR42967:SF1">
    <property type="entry name" value="MBL FOLD METALLO-HYDROLASE"/>
    <property type="match status" value="1"/>
</dbReference>
<dbReference type="EMBL" id="JADINF010000012">
    <property type="protein sequence ID" value="MBO8423489.1"/>
    <property type="molecule type" value="Genomic_DNA"/>
</dbReference>
<sequence>MKIEWLGHSSFKLTESTGISLITDPFDAVKVGVPYPEVSADIVTVSHDHFDHNCVKAVKEYKLLINTPGEHSVDGVDIYGFRSYHDEKKGALRGKNIVFRFRMDGVEICHLGDIGEELSPLLAELIGSINILLIPVGGVYTINAAQAKEYVDLLMPDVVIPMHYMCEGYVTEFDELDEFLDLFPRRDIEYADTTELEFDRADFDGEKTRVIVPKKVN</sequence>
<organism evidence="1 2">
    <name type="scientific">Candidatus Stercoripulliclostridium pullicola</name>
    <dbReference type="NCBI Taxonomy" id="2840953"/>
    <lineage>
        <taxon>Bacteria</taxon>
        <taxon>Bacillati</taxon>
        <taxon>Bacillota</taxon>
        <taxon>Clostridia</taxon>
        <taxon>Eubacteriales</taxon>
        <taxon>Candidatus Stercoripulliclostridium</taxon>
    </lineage>
</organism>
<dbReference type="PANTHER" id="PTHR42967">
    <property type="entry name" value="METAL DEPENDENT HYDROLASE"/>
    <property type="match status" value="1"/>
</dbReference>
<dbReference type="SUPFAM" id="SSF56281">
    <property type="entry name" value="Metallo-hydrolase/oxidoreductase"/>
    <property type="match status" value="1"/>
</dbReference>
<dbReference type="InterPro" id="IPR036866">
    <property type="entry name" value="RibonucZ/Hydroxyglut_hydro"/>
</dbReference>
<name>A0A940IBZ5_9FIRM</name>
<dbReference type="Proteomes" id="UP000727857">
    <property type="component" value="Unassembled WGS sequence"/>
</dbReference>
<gene>
    <name evidence="1" type="ORF">IAB16_00485</name>
</gene>
<dbReference type="Pfam" id="PF13483">
    <property type="entry name" value="Lactamase_B_3"/>
    <property type="match status" value="1"/>
</dbReference>
<reference evidence="1" key="1">
    <citation type="submission" date="2020-10" db="EMBL/GenBank/DDBJ databases">
        <authorList>
            <person name="Gilroy R."/>
        </authorList>
    </citation>
    <scope>NUCLEOTIDE SEQUENCE</scope>
    <source>
        <strain evidence="1">517</strain>
    </source>
</reference>